<dbReference type="EMBL" id="JAHHHV010000023">
    <property type="protein sequence ID" value="MBW4464863.1"/>
    <property type="molecule type" value="Genomic_DNA"/>
</dbReference>
<name>A0A951U3P1_9CYAN</name>
<proteinExistence type="predicted"/>
<reference evidence="1" key="1">
    <citation type="submission" date="2021-05" db="EMBL/GenBank/DDBJ databases">
        <authorList>
            <person name="Pietrasiak N."/>
            <person name="Ward R."/>
            <person name="Stajich J.E."/>
            <person name="Kurbessoian T."/>
        </authorList>
    </citation>
    <scope>NUCLEOTIDE SEQUENCE</scope>
    <source>
        <strain evidence="1">GSE-TBD4-15B</strain>
    </source>
</reference>
<dbReference type="GO" id="GO:0016787">
    <property type="term" value="F:hydrolase activity"/>
    <property type="evidence" value="ECO:0007669"/>
    <property type="project" value="UniProtKB-KW"/>
</dbReference>
<gene>
    <name evidence="1" type="ORF">KME07_05420</name>
</gene>
<evidence type="ECO:0000313" key="1">
    <source>
        <dbReference type="EMBL" id="MBW4464863.1"/>
    </source>
</evidence>
<dbReference type="Proteomes" id="UP000707356">
    <property type="component" value="Unassembled WGS sequence"/>
</dbReference>
<evidence type="ECO:0000313" key="2">
    <source>
        <dbReference type="Proteomes" id="UP000707356"/>
    </source>
</evidence>
<reference evidence="1" key="2">
    <citation type="journal article" date="2022" name="Microbiol. Resour. Announc.">
        <title>Metagenome Sequencing to Explore Phylogenomics of Terrestrial Cyanobacteria.</title>
        <authorList>
            <person name="Ward R.D."/>
            <person name="Stajich J.E."/>
            <person name="Johansen J.R."/>
            <person name="Huntemann M."/>
            <person name="Clum A."/>
            <person name="Foster B."/>
            <person name="Foster B."/>
            <person name="Roux S."/>
            <person name="Palaniappan K."/>
            <person name="Varghese N."/>
            <person name="Mukherjee S."/>
            <person name="Reddy T.B.K."/>
            <person name="Daum C."/>
            <person name="Copeland A."/>
            <person name="Chen I.A."/>
            <person name="Ivanova N.N."/>
            <person name="Kyrpides N.C."/>
            <person name="Shapiro N."/>
            <person name="Eloe-Fadrosh E.A."/>
            <person name="Pietrasiak N."/>
        </authorList>
    </citation>
    <scope>NUCLEOTIDE SEQUENCE</scope>
    <source>
        <strain evidence="1">GSE-TBD4-15B</strain>
    </source>
</reference>
<protein>
    <submittedName>
        <fullName evidence="1">SGNH/GDSL hydrolase family protein</fullName>
    </submittedName>
</protein>
<sequence>MYKPYKPRSQSRSRRWKQKPRRRPWYVYAAALAGILVGLELMARLVISSTGLSQAVLPQSDLDKRAAAYQMEFLSPSGQPYALPDSGQLQAVRSPLLGYQLLPQQQSDYWQINAQGFRADQAVSSQKASSELRIFLLGGSMAFGQLSSSNQATLASQIETRLNAQVAAQQAQPGQFQPATLPYTADEVQKVLQRQARIPERQYRVVNAAVPGYASGNNLASLVQLSTYSPDLLLLLDGQTDLLLPSRYSAADVPGLDALLLNQAKPGPKLGEQIGQRLTGWLNQLYALRVLQYLRRQPPETMAQPAVKLATVELASADLNADPAELEARVQRYQAHLAQMVRWSAAARKPILVGLEPTLLDRNQAQLSQQEQAILADLGSSYQQQIKAGYSKLTAAAQQAASSPNVRLLDLKDLYAQTAEPAFQSATSLTDAASAQLAERFYQAIVAQLAVEPKPFGQ</sequence>
<dbReference type="SUPFAM" id="SSF52266">
    <property type="entry name" value="SGNH hydrolase"/>
    <property type="match status" value="1"/>
</dbReference>
<dbReference type="Gene3D" id="3.40.50.1110">
    <property type="entry name" value="SGNH hydrolase"/>
    <property type="match status" value="2"/>
</dbReference>
<accession>A0A951U3P1</accession>
<organism evidence="1 2">
    <name type="scientific">Pegethrix bostrychoides GSE-TBD4-15B</name>
    <dbReference type="NCBI Taxonomy" id="2839662"/>
    <lineage>
        <taxon>Bacteria</taxon>
        <taxon>Bacillati</taxon>
        <taxon>Cyanobacteriota</taxon>
        <taxon>Cyanophyceae</taxon>
        <taxon>Oculatellales</taxon>
        <taxon>Oculatellaceae</taxon>
        <taxon>Pegethrix</taxon>
    </lineage>
</organism>
<dbReference type="InterPro" id="IPR036514">
    <property type="entry name" value="SGNH_hydro_sf"/>
</dbReference>
<keyword evidence="1" id="KW-0378">Hydrolase</keyword>
<dbReference type="AlphaFoldDB" id="A0A951U3P1"/>
<comment type="caution">
    <text evidence="1">The sequence shown here is derived from an EMBL/GenBank/DDBJ whole genome shotgun (WGS) entry which is preliminary data.</text>
</comment>